<dbReference type="AlphaFoldDB" id="A0A820MRN1"/>
<dbReference type="EMBL" id="CAJOBF010020075">
    <property type="protein sequence ID" value="CAF4379614.1"/>
    <property type="molecule type" value="Genomic_DNA"/>
</dbReference>
<accession>A0A820MRN1</accession>
<sequence length="86" mass="9903">MFRFYASSFALRVKHLGTEQQIVFSSFNKNNVVNKWLHPNMTMEKVQIFYGPPDELNAVELRSLKSLRISSEPNSMATVIDTCSDF</sequence>
<comment type="caution">
    <text evidence="1">The sequence shown here is derived from an EMBL/GenBank/DDBJ whole genome shotgun (WGS) entry which is preliminary data.</text>
</comment>
<proteinExistence type="predicted"/>
<evidence type="ECO:0000313" key="2">
    <source>
        <dbReference type="Proteomes" id="UP000663842"/>
    </source>
</evidence>
<dbReference type="Proteomes" id="UP000663842">
    <property type="component" value="Unassembled WGS sequence"/>
</dbReference>
<protein>
    <submittedName>
        <fullName evidence="1">Uncharacterized protein</fullName>
    </submittedName>
</protein>
<evidence type="ECO:0000313" key="1">
    <source>
        <dbReference type="EMBL" id="CAF4379614.1"/>
    </source>
</evidence>
<gene>
    <name evidence="1" type="ORF">UXM345_LOCUS37354</name>
</gene>
<organism evidence="1 2">
    <name type="scientific">Rotaria magnacalcarata</name>
    <dbReference type="NCBI Taxonomy" id="392030"/>
    <lineage>
        <taxon>Eukaryota</taxon>
        <taxon>Metazoa</taxon>
        <taxon>Spiralia</taxon>
        <taxon>Gnathifera</taxon>
        <taxon>Rotifera</taxon>
        <taxon>Eurotatoria</taxon>
        <taxon>Bdelloidea</taxon>
        <taxon>Philodinida</taxon>
        <taxon>Philodinidae</taxon>
        <taxon>Rotaria</taxon>
    </lineage>
</organism>
<feature type="non-terminal residue" evidence="1">
    <location>
        <position position="1"/>
    </location>
</feature>
<reference evidence="1" key="1">
    <citation type="submission" date="2021-02" db="EMBL/GenBank/DDBJ databases">
        <authorList>
            <person name="Nowell W R."/>
        </authorList>
    </citation>
    <scope>NUCLEOTIDE SEQUENCE</scope>
</reference>
<name>A0A820MRN1_9BILA</name>